<dbReference type="PROSITE" id="PS51892">
    <property type="entry name" value="SUBTILASE"/>
    <property type="match status" value="1"/>
</dbReference>
<dbReference type="Proteomes" id="UP000504636">
    <property type="component" value="Unplaced"/>
</dbReference>
<evidence type="ECO:0000256" key="4">
    <source>
        <dbReference type="ARBA" id="ARBA00022825"/>
    </source>
</evidence>
<dbReference type="GO" id="GO:0004252">
    <property type="term" value="F:serine-type endopeptidase activity"/>
    <property type="evidence" value="ECO:0007669"/>
    <property type="project" value="InterPro"/>
</dbReference>
<evidence type="ECO:0000256" key="2">
    <source>
        <dbReference type="ARBA" id="ARBA00022670"/>
    </source>
</evidence>
<dbReference type="InterPro" id="IPR000209">
    <property type="entry name" value="Peptidase_S8/S53_dom"/>
</dbReference>
<evidence type="ECO:0000256" key="1">
    <source>
        <dbReference type="ARBA" id="ARBA00011073"/>
    </source>
</evidence>
<name>A0A6A6Y5D2_9PEZI</name>
<dbReference type="InterPro" id="IPR036852">
    <property type="entry name" value="Peptidase_S8/S53_dom_sf"/>
</dbReference>
<organism evidence="8">
    <name type="scientific">Mytilinidion resinicola</name>
    <dbReference type="NCBI Taxonomy" id="574789"/>
    <lineage>
        <taxon>Eukaryota</taxon>
        <taxon>Fungi</taxon>
        <taxon>Dikarya</taxon>
        <taxon>Ascomycota</taxon>
        <taxon>Pezizomycotina</taxon>
        <taxon>Dothideomycetes</taxon>
        <taxon>Pleosporomycetidae</taxon>
        <taxon>Mytilinidiales</taxon>
        <taxon>Mytilinidiaceae</taxon>
        <taxon>Mytilinidion</taxon>
    </lineage>
</organism>
<dbReference type="PANTHER" id="PTHR43806">
    <property type="entry name" value="PEPTIDASE S8"/>
    <property type="match status" value="1"/>
</dbReference>
<dbReference type="Pfam" id="PF00082">
    <property type="entry name" value="Peptidase_S8"/>
    <property type="match status" value="1"/>
</dbReference>
<dbReference type="OrthoDB" id="206201at2759"/>
<reference evidence="10" key="3">
    <citation type="submission" date="2025-04" db="UniProtKB">
        <authorList>
            <consortium name="RefSeq"/>
        </authorList>
    </citation>
    <scope>IDENTIFICATION</scope>
    <source>
        <strain evidence="10">CBS 304.34</strain>
    </source>
</reference>
<gene>
    <name evidence="8 10" type="ORF">BDZ99DRAFT_157646</name>
</gene>
<dbReference type="Gene3D" id="3.40.50.200">
    <property type="entry name" value="Peptidase S8/S53 domain"/>
    <property type="match status" value="1"/>
</dbReference>
<keyword evidence="3" id="KW-0378">Hydrolase</keyword>
<evidence type="ECO:0000256" key="6">
    <source>
        <dbReference type="SAM" id="SignalP"/>
    </source>
</evidence>
<dbReference type="InterPro" id="IPR015500">
    <property type="entry name" value="Peptidase_S8_subtilisin-rel"/>
</dbReference>
<dbReference type="RefSeq" id="XP_033570966.1">
    <property type="nucleotide sequence ID" value="XM_033712847.1"/>
</dbReference>
<dbReference type="GeneID" id="54453740"/>
<accession>A0A6A6Y5D2</accession>
<dbReference type="SUPFAM" id="SSF52743">
    <property type="entry name" value="Subtilisin-like"/>
    <property type="match status" value="1"/>
</dbReference>
<dbReference type="PANTHER" id="PTHR43806:SF11">
    <property type="entry name" value="CEREVISIN-RELATED"/>
    <property type="match status" value="1"/>
</dbReference>
<comment type="caution">
    <text evidence="5">Lacks conserved residue(s) required for the propagation of feature annotation.</text>
</comment>
<sequence length="287" mass="32559">MRALVAILLLSLQTRWVRGLTTPTLKARYHRPEGVELLDDEYIVLLRPGYTIEADCECIGRDLQKDRSFHHLDSINGYTAQLNSNTVHDLIRNDPGVRLVEHGFKVQNVQPVRTNSSENVDDASPRAKSKHTKRWDIHHLQYYWWHNIQISVEQKIDPLPDSGNVDVLKGAGTGAVIYVFDTGIQIDHGWFRKDQARDFNLPDPSQPSFAYEDMKDHHGHGIHVAGIVVQAAPWSIVVNVKAMNGDGEGEYPGTLRALNDVITEHKMSKPKARLVARFRDQHVSRNT</sequence>
<keyword evidence="6" id="KW-0732">Signal</keyword>
<protein>
    <recommendedName>
        <fullName evidence="7">Peptidase S8/S53 domain-containing protein</fullName>
    </recommendedName>
</protein>
<reference evidence="8 10" key="1">
    <citation type="journal article" date="2020" name="Stud. Mycol.">
        <title>101 Dothideomycetes genomes: a test case for predicting lifestyles and emergence of pathogens.</title>
        <authorList>
            <person name="Haridas S."/>
            <person name="Albert R."/>
            <person name="Binder M."/>
            <person name="Bloem J."/>
            <person name="Labutti K."/>
            <person name="Salamov A."/>
            <person name="Andreopoulos B."/>
            <person name="Baker S."/>
            <person name="Barry K."/>
            <person name="Bills G."/>
            <person name="Bluhm B."/>
            <person name="Cannon C."/>
            <person name="Castanera R."/>
            <person name="Culley D."/>
            <person name="Daum C."/>
            <person name="Ezra D."/>
            <person name="Gonzalez J."/>
            <person name="Henrissat B."/>
            <person name="Kuo A."/>
            <person name="Liang C."/>
            <person name="Lipzen A."/>
            <person name="Lutzoni F."/>
            <person name="Magnuson J."/>
            <person name="Mondo S."/>
            <person name="Nolan M."/>
            <person name="Ohm R."/>
            <person name="Pangilinan J."/>
            <person name="Park H.-J."/>
            <person name="Ramirez L."/>
            <person name="Alfaro M."/>
            <person name="Sun H."/>
            <person name="Tritt A."/>
            <person name="Yoshinaga Y."/>
            <person name="Zwiers L.-H."/>
            <person name="Turgeon B."/>
            <person name="Goodwin S."/>
            <person name="Spatafora J."/>
            <person name="Crous P."/>
            <person name="Grigoriev I."/>
        </authorList>
    </citation>
    <scope>NUCLEOTIDE SEQUENCE</scope>
    <source>
        <strain evidence="8 10">CBS 304.34</strain>
    </source>
</reference>
<dbReference type="InterPro" id="IPR050131">
    <property type="entry name" value="Peptidase_S8_subtilisin-like"/>
</dbReference>
<dbReference type="AlphaFoldDB" id="A0A6A6Y5D2"/>
<evidence type="ECO:0000256" key="5">
    <source>
        <dbReference type="PROSITE-ProRule" id="PRU01240"/>
    </source>
</evidence>
<evidence type="ECO:0000256" key="3">
    <source>
        <dbReference type="ARBA" id="ARBA00022801"/>
    </source>
</evidence>
<feature type="chain" id="PRO_5044628862" description="Peptidase S8/S53 domain-containing protein" evidence="6">
    <location>
        <begin position="20"/>
        <end position="287"/>
    </location>
</feature>
<keyword evidence="2" id="KW-0645">Protease</keyword>
<dbReference type="PRINTS" id="PR00723">
    <property type="entry name" value="SUBTILISIN"/>
</dbReference>
<evidence type="ECO:0000313" key="10">
    <source>
        <dbReference type="RefSeq" id="XP_033570966.1"/>
    </source>
</evidence>
<dbReference type="GO" id="GO:0006508">
    <property type="term" value="P:proteolysis"/>
    <property type="evidence" value="ECO:0007669"/>
    <property type="project" value="UniProtKB-KW"/>
</dbReference>
<comment type="similarity">
    <text evidence="1 5">Belongs to the peptidase S8 family.</text>
</comment>
<evidence type="ECO:0000313" key="9">
    <source>
        <dbReference type="Proteomes" id="UP000504636"/>
    </source>
</evidence>
<evidence type="ECO:0000313" key="8">
    <source>
        <dbReference type="EMBL" id="KAF2804002.1"/>
    </source>
</evidence>
<feature type="domain" description="Peptidase S8/S53" evidence="7">
    <location>
        <begin position="172"/>
        <end position="233"/>
    </location>
</feature>
<keyword evidence="9" id="KW-1185">Reference proteome</keyword>
<feature type="signal peptide" evidence="6">
    <location>
        <begin position="1"/>
        <end position="19"/>
    </location>
</feature>
<reference evidence="10" key="2">
    <citation type="submission" date="2020-04" db="EMBL/GenBank/DDBJ databases">
        <authorList>
            <consortium name="NCBI Genome Project"/>
        </authorList>
    </citation>
    <scope>NUCLEOTIDE SEQUENCE</scope>
    <source>
        <strain evidence="10">CBS 304.34</strain>
    </source>
</reference>
<evidence type="ECO:0000259" key="7">
    <source>
        <dbReference type="Pfam" id="PF00082"/>
    </source>
</evidence>
<proteinExistence type="inferred from homology"/>
<keyword evidence="4" id="KW-0720">Serine protease</keyword>
<dbReference type="EMBL" id="MU003715">
    <property type="protein sequence ID" value="KAF2804002.1"/>
    <property type="molecule type" value="Genomic_DNA"/>
</dbReference>